<reference evidence="2" key="1">
    <citation type="submission" date="2020-09" db="EMBL/GenBank/DDBJ databases">
        <title>A novel bacterium of genus Mangrovicoccus, isolated from South China Sea.</title>
        <authorList>
            <person name="Huang H."/>
            <person name="Mo K."/>
            <person name="Hu Y."/>
        </authorList>
    </citation>
    <scope>NUCLEOTIDE SEQUENCE</scope>
    <source>
        <strain evidence="2">HB182678</strain>
    </source>
</reference>
<evidence type="ECO:0000256" key="1">
    <source>
        <dbReference type="SAM" id="MobiDB-lite"/>
    </source>
</evidence>
<organism evidence="2 3">
    <name type="scientific">Mangrovicoccus algicola</name>
    <dbReference type="NCBI Taxonomy" id="2771008"/>
    <lineage>
        <taxon>Bacteria</taxon>
        <taxon>Pseudomonadati</taxon>
        <taxon>Pseudomonadota</taxon>
        <taxon>Alphaproteobacteria</taxon>
        <taxon>Rhodobacterales</taxon>
        <taxon>Paracoccaceae</taxon>
        <taxon>Mangrovicoccus</taxon>
    </lineage>
</organism>
<dbReference type="AlphaFoldDB" id="A0A8J6YQ32"/>
<accession>A0A8J6YQ32</accession>
<comment type="caution">
    <text evidence="2">The sequence shown here is derived from an EMBL/GenBank/DDBJ whole genome shotgun (WGS) entry which is preliminary data.</text>
</comment>
<feature type="compositionally biased region" description="Basic and acidic residues" evidence="1">
    <location>
        <begin position="1"/>
        <end position="10"/>
    </location>
</feature>
<proteinExistence type="predicted"/>
<name>A0A8J6YQ32_9RHOB</name>
<keyword evidence="3" id="KW-1185">Reference proteome</keyword>
<evidence type="ECO:0000313" key="2">
    <source>
        <dbReference type="EMBL" id="MBE3637428.1"/>
    </source>
</evidence>
<dbReference type="RefSeq" id="WP_193180014.1">
    <property type="nucleotide sequence ID" value="NZ_JACVXA010000008.1"/>
</dbReference>
<protein>
    <submittedName>
        <fullName evidence="2">Uncharacterized protein</fullName>
    </submittedName>
</protein>
<sequence>MATPQRRDPEAAGISGCKPDRQQGPTAQLPRNRLIVFQIRKEVVPQKGIECPYI</sequence>
<dbReference type="EMBL" id="JACVXA010000008">
    <property type="protein sequence ID" value="MBE3637428.1"/>
    <property type="molecule type" value="Genomic_DNA"/>
</dbReference>
<feature type="region of interest" description="Disordered" evidence="1">
    <location>
        <begin position="1"/>
        <end position="30"/>
    </location>
</feature>
<evidence type="ECO:0000313" key="3">
    <source>
        <dbReference type="Proteomes" id="UP000609121"/>
    </source>
</evidence>
<gene>
    <name evidence="2" type="ORF">ICN82_04325</name>
</gene>
<dbReference type="Proteomes" id="UP000609121">
    <property type="component" value="Unassembled WGS sequence"/>
</dbReference>